<feature type="domain" description="POTRA" evidence="10">
    <location>
        <begin position="184"/>
        <end position="258"/>
    </location>
</feature>
<evidence type="ECO:0000256" key="9">
    <source>
        <dbReference type="SAM" id="MobiDB-lite"/>
    </source>
</evidence>
<dbReference type="Gene3D" id="3.10.20.310">
    <property type="entry name" value="membrane protein fhac"/>
    <property type="match status" value="1"/>
</dbReference>
<dbReference type="SUPFAM" id="SSF81995">
    <property type="entry name" value="beta-sandwich domain of Sec23/24"/>
    <property type="match status" value="1"/>
</dbReference>
<dbReference type="GO" id="GO:0098046">
    <property type="term" value="C:type V protein secretion system complex"/>
    <property type="evidence" value="ECO:0007669"/>
    <property type="project" value="TreeGrafter"/>
</dbReference>
<evidence type="ECO:0000313" key="12">
    <source>
        <dbReference type="Proteomes" id="UP000185860"/>
    </source>
</evidence>
<dbReference type="Gene3D" id="2.40.160.50">
    <property type="entry name" value="membrane protein fhac: a member of the omp85/tpsb transporter family"/>
    <property type="match status" value="1"/>
</dbReference>
<dbReference type="InterPro" id="IPR005565">
    <property type="entry name" value="Hemolysn_activator_HlyB_C"/>
</dbReference>
<feature type="compositionally biased region" description="Polar residues" evidence="9">
    <location>
        <begin position="61"/>
        <end position="70"/>
    </location>
</feature>
<dbReference type="STRING" id="454136.NIES2119_01610"/>
<keyword evidence="7" id="KW-0472">Membrane</keyword>
<dbReference type="Proteomes" id="UP000185860">
    <property type="component" value="Unassembled WGS sequence"/>
</dbReference>
<keyword evidence="8" id="KW-0998">Cell outer membrane</keyword>
<feature type="region of interest" description="Disordered" evidence="9">
    <location>
        <begin position="61"/>
        <end position="102"/>
    </location>
</feature>
<comment type="subcellular location">
    <subcellularLocation>
        <location evidence="1">Cell outer membrane</location>
    </subcellularLocation>
</comment>
<dbReference type="GO" id="GO:0008320">
    <property type="term" value="F:protein transmembrane transporter activity"/>
    <property type="evidence" value="ECO:0007669"/>
    <property type="project" value="TreeGrafter"/>
</dbReference>
<comment type="caution">
    <text evidence="11">The sequence shown here is derived from an EMBL/GenBank/DDBJ whole genome shotgun (WGS) entry which is preliminary data.</text>
</comment>
<keyword evidence="5" id="KW-0812">Transmembrane</keyword>
<protein>
    <recommendedName>
        <fullName evidence="10">POTRA domain-containing protein</fullName>
    </recommendedName>
</protein>
<dbReference type="AlphaFoldDB" id="A0A1U7IU68"/>
<evidence type="ECO:0000313" key="11">
    <source>
        <dbReference type="EMBL" id="OKH41025.1"/>
    </source>
</evidence>
<keyword evidence="6" id="KW-0653">Protein transport</keyword>
<reference evidence="11 12" key="1">
    <citation type="submission" date="2016-11" db="EMBL/GenBank/DDBJ databases">
        <title>Draft Genome Sequences of Nine Cyanobacterial Strains from Diverse Habitats.</title>
        <authorList>
            <person name="Zhu T."/>
            <person name="Hou S."/>
            <person name="Lu X."/>
            <person name="Hess W.R."/>
        </authorList>
    </citation>
    <scope>NUCLEOTIDE SEQUENCE [LARGE SCALE GENOMIC DNA]</scope>
    <source>
        <strain evidence="11 12">IAM M-71</strain>
    </source>
</reference>
<keyword evidence="3" id="KW-0813">Transport</keyword>
<dbReference type="PANTHER" id="PTHR34597">
    <property type="entry name" value="SLR1661 PROTEIN"/>
    <property type="match status" value="1"/>
</dbReference>
<dbReference type="InterPro" id="IPR013686">
    <property type="entry name" value="Polypept-transport_assoc_ShlB"/>
</dbReference>
<sequence>MWKLLSVLISCLCFSNFLLPKMVLGIEGQGNKEAKGQGEQASFESSSFPASLLSHVSASPSTLPVSSLQESRGVGEQGSKGAGEQKAEGRRQKAEGKNSPFPFSPFPLFPFSPFPPSPPVPSPLLAQTTPQLPNVPPPNLEPRPNTDRFIQPAPLIPPTTPDPQAPVLQTPTPTPTQPAPPIRIQVQKVEVTGNTILTNEINAITKPLEGKEVTIAELGKIADAITQLYVERGYITSRAVLPDQKITDGVVRILVIEGSLEKIEIEGNRRLNGSYIRSRIRLGVSQPLNSAKLEDQLRLLRFNPLFKNVEASLRPGTQQGQSILVVRVTEASPFTGSTLVIDNYSPPSIGSERFGGNFFVRNVSGIGDTLFASYFRTFTGGSNVLDFYYSVPINAMDGTLQLRAAPNFYNVTESEFKDLDISGKSELYELSYRQPLIRSPREEFALSAAFTYRRGQTFLADEPYPFGFGPDEKGRTRTSVISFGQDYVRRDLQGATAVRSLFSFGFDAFNATINSDPIPDGRFFSWLGQVQRVQRISNRNILILQADLQLTPNSLLPSQQFVIGGGQSIRGYRQNARSGDNGFRISIEDRIILSKNKEGREIFQLAPFVDFGTVWNHPDNPNTIPNRRFLAGAGLGFVWEPTPGLNLRFDYGIPLSYISDRGNNAQDHGIYFQVFYRF</sequence>
<dbReference type="InterPro" id="IPR051544">
    <property type="entry name" value="TPS_OM_transporter"/>
</dbReference>
<keyword evidence="4" id="KW-1134">Transmembrane beta strand</keyword>
<evidence type="ECO:0000256" key="8">
    <source>
        <dbReference type="ARBA" id="ARBA00023237"/>
    </source>
</evidence>
<dbReference type="InterPro" id="IPR034746">
    <property type="entry name" value="POTRA"/>
</dbReference>
<evidence type="ECO:0000256" key="7">
    <source>
        <dbReference type="ARBA" id="ARBA00023136"/>
    </source>
</evidence>
<dbReference type="GO" id="GO:0046819">
    <property type="term" value="P:protein secretion by the type V secretion system"/>
    <property type="evidence" value="ECO:0007669"/>
    <property type="project" value="TreeGrafter"/>
</dbReference>
<dbReference type="PROSITE" id="PS51779">
    <property type="entry name" value="POTRA"/>
    <property type="match status" value="1"/>
</dbReference>
<dbReference type="RefSeq" id="WP_073591699.1">
    <property type="nucleotide sequence ID" value="NZ_MRCE01000001.1"/>
</dbReference>
<evidence type="ECO:0000256" key="4">
    <source>
        <dbReference type="ARBA" id="ARBA00022452"/>
    </source>
</evidence>
<evidence type="ECO:0000256" key="2">
    <source>
        <dbReference type="ARBA" id="ARBA00009055"/>
    </source>
</evidence>
<proteinExistence type="inferred from homology"/>
<dbReference type="Pfam" id="PF08479">
    <property type="entry name" value="POTRA_2"/>
    <property type="match status" value="1"/>
</dbReference>
<accession>A0A1U7IU68</accession>
<evidence type="ECO:0000256" key="3">
    <source>
        <dbReference type="ARBA" id="ARBA00022448"/>
    </source>
</evidence>
<name>A0A1U7IU68_9CYAN</name>
<evidence type="ECO:0000256" key="6">
    <source>
        <dbReference type="ARBA" id="ARBA00022927"/>
    </source>
</evidence>
<evidence type="ECO:0000256" key="5">
    <source>
        <dbReference type="ARBA" id="ARBA00022692"/>
    </source>
</evidence>
<evidence type="ECO:0000256" key="1">
    <source>
        <dbReference type="ARBA" id="ARBA00004442"/>
    </source>
</evidence>
<dbReference type="GO" id="GO:0009279">
    <property type="term" value="C:cell outer membrane"/>
    <property type="evidence" value="ECO:0007669"/>
    <property type="project" value="UniProtKB-SubCell"/>
</dbReference>
<feature type="compositionally biased region" description="Basic and acidic residues" evidence="9">
    <location>
        <begin position="83"/>
        <end position="96"/>
    </location>
</feature>
<dbReference type="Pfam" id="PF03865">
    <property type="entry name" value="ShlB"/>
    <property type="match status" value="1"/>
</dbReference>
<organism evidence="11 12">
    <name type="scientific">[Phormidium ambiguum] IAM M-71</name>
    <dbReference type="NCBI Taxonomy" id="454136"/>
    <lineage>
        <taxon>Bacteria</taxon>
        <taxon>Bacillati</taxon>
        <taxon>Cyanobacteriota</taxon>
        <taxon>Cyanophyceae</taxon>
        <taxon>Oscillatoriophycideae</taxon>
        <taxon>Aerosakkonematales</taxon>
        <taxon>Aerosakkonemataceae</taxon>
        <taxon>Floridanema</taxon>
    </lineage>
</organism>
<comment type="similarity">
    <text evidence="2">Belongs to the TPS (TC 1.B.20) family.</text>
</comment>
<evidence type="ECO:0000259" key="10">
    <source>
        <dbReference type="PROSITE" id="PS51779"/>
    </source>
</evidence>
<gene>
    <name evidence="11" type="ORF">NIES2119_01610</name>
</gene>
<dbReference type="EMBL" id="MRCE01000001">
    <property type="protein sequence ID" value="OKH41025.1"/>
    <property type="molecule type" value="Genomic_DNA"/>
</dbReference>
<dbReference type="PANTHER" id="PTHR34597:SF1">
    <property type="entry name" value="HEME_HEMOPEXIN TRANSPORTER PROTEIN HUXB"/>
    <property type="match status" value="1"/>
</dbReference>